<feature type="transmembrane region" description="Helical" evidence="1">
    <location>
        <begin position="6"/>
        <end position="24"/>
    </location>
</feature>
<dbReference type="AlphaFoldDB" id="A7A7L8"/>
<accession>A7A7L8</accession>
<sequence length="55" mass="5945">MANGSFGYTVFGAGAYVSLGYGTLEAVRIKYCRRCNTSRLTIKTEQKQATSSCAL</sequence>
<evidence type="ECO:0000313" key="3">
    <source>
        <dbReference type="Proteomes" id="UP000003773"/>
    </source>
</evidence>
<evidence type="ECO:0000313" key="2">
    <source>
        <dbReference type="EMBL" id="EDN82480.1"/>
    </source>
</evidence>
<dbReference type="EMBL" id="AAXD02000053">
    <property type="protein sequence ID" value="EDN82480.1"/>
    <property type="molecule type" value="Genomic_DNA"/>
</dbReference>
<reference evidence="2 3" key="1">
    <citation type="submission" date="2007-04" db="EMBL/GenBank/DDBJ databases">
        <authorList>
            <person name="Fulton L."/>
            <person name="Clifton S."/>
            <person name="Fulton B."/>
            <person name="Xu J."/>
            <person name="Minx P."/>
            <person name="Pepin K.H."/>
            <person name="Johnson M."/>
            <person name="Thiruvilangam P."/>
            <person name="Bhonagiri V."/>
            <person name="Nash W.E."/>
            <person name="Mardis E.R."/>
            <person name="Wilson R.K."/>
        </authorList>
    </citation>
    <scope>NUCLEOTIDE SEQUENCE [LARGE SCALE GENOMIC DNA]</scope>
    <source>
        <strain evidence="2 3">L2-32</strain>
    </source>
</reference>
<dbReference type="Proteomes" id="UP000003773">
    <property type="component" value="Unassembled WGS sequence"/>
</dbReference>
<proteinExistence type="predicted"/>
<keyword evidence="1" id="KW-0812">Transmembrane</keyword>
<comment type="caution">
    <text evidence="2">The sequence shown here is derived from an EMBL/GenBank/DDBJ whole genome shotgun (WGS) entry which is preliminary data.</text>
</comment>
<keyword evidence="1" id="KW-1133">Transmembrane helix</keyword>
<keyword evidence="1" id="KW-0472">Membrane</keyword>
<gene>
    <name evidence="2" type="ORF">BIFADO_01858</name>
</gene>
<evidence type="ECO:0000256" key="1">
    <source>
        <dbReference type="SAM" id="Phobius"/>
    </source>
</evidence>
<dbReference type="HOGENOM" id="CLU_3022785_0_0_11"/>
<name>A7A7L8_BIFAD</name>
<protein>
    <submittedName>
        <fullName evidence="2">Uncharacterized protein</fullName>
    </submittedName>
</protein>
<reference evidence="2 3" key="2">
    <citation type="submission" date="2007-05" db="EMBL/GenBank/DDBJ databases">
        <title>Draft genome sequence of Bifidobacterium adolescentis (L2-32).</title>
        <authorList>
            <person name="Sudarsanam P."/>
            <person name="Ley R."/>
            <person name="Guruge J."/>
            <person name="Turnbaugh P.J."/>
            <person name="Mahowald M."/>
            <person name="Liep D."/>
            <person name="Gordon J."/>
        </authorList>
    </citation>
    <scope>NUCLEOTIDE SEQUENCE [LARGE SCALE GENOMIC DNA]</scope>
    <source>
        <strain evidence="2 3">L2-32</strain>
    </source>
</reference>
<organism evidence="2 3">
    <name type="scientific">Bifidobacterium adolescentis L2-32</name>
    <dbReference type="NCBI Taxonomy" id="411481"/>
    <lineage>
        <taxon>Bacteria</taxon>
        <taxon>Bacillati</taxon>
        <taxon>Actinomycetota</taxon>
        <taxon>Actinomycetes</taxon>
        <taxon>Bifidobacteriales</taxon>
        <taxon>Bifidobacteriaceae</taxon>
        <taxon>Bifidobacterium</taxon>
    </lineage>
</organism>